<feature type="transmembrane region" description="Helical" evidence="6">
    <location>
        <begin position="88"/>
        <end position="109"/>
    </location>
</feature>
<dbReference type="GO" id="GO:0005886">
    <property type="term" value="C:plasma membrane"/>
    <property type="evidence" value="ECO:0007669"/>
    <property type="project" value="TreeGrafter"/>
</dbReference>
<sequence length="401" mass="44277">MDKLSNTLWGTTSAVGAGLCLLVFVIIIVVWLHPESRPCFDRVSFRIVTVALIANMTFAISSSVAGLTIHDGFMCGFSIFVLQSSQQISSLLVLCVALNLQLVVVNGVNGRNMEKFYFIFSFLLSAALVIPPYAANQYGWDPLEHVCWYKNDNLKERLVWQIGTQMAWTGLAAVAEIGISISVLLFLLSHHVRMHRIFVSTSTSISPQVIHSNSFRLIILRIGLYPIASCFVNLLTVFTALHSTISNGIHSRADYDILLLSDALYGIRPIVYALLAASDPALVRGVKTLYKVFRGTHIPDSSIGKPSTQNQSNAVVVHIELATFQDHGPVESHSQGEAKLGSVDHKNQPAAEETPPDFSRVRGSFQRRDDGPENGGDSQVWEVLRREEAMKQEMAALNRQI</sequence>
<feature type="transmembrane region" description="Helical" evidence="6">
    <location>
        <begin position="116"/>
        <end position="134"/>
    </location>
</feature>
<feature type="region of interest" description="Disordered" evidence="5">
    <location>
        <begin position="328"/>
        <end position="380"/>
    </location>
</feature>
<keyword evidence="3 6" id="KW-1133">Transmembrane helix</keyword>
<dbReference type="PANTHER" id="PTHR23112">
    <property type="entry name" value="G PROTEIN-COUPLED RECEPTOR 157-RELATED"/>
    <property type="match status" value="1"/>
</dbReference>
<evidence type="ECO:0000256" key="6">
    <source>
        <dbReference type="SAM" id="Phobius"/>
    </source>
</evidence>
<dbReference type="OrthoDB" id="3251871at2759"/>
<accession>A0A0D0D2F5</accession>
<evidence type="ECO:0000313" key="7">
    <source>
        <dbReference type="EMBL" id="KIK63393.1"/>
    </source>
</evidence>
<dbReference type="GO" id="GO:0007189">
    <property type="term" value="P:adenylate cyclase-activating G protein-coupled receptor signaling pathway"/>
    <property type="evidence" value="ECO:0007669"/>
    <property type="project" value="TreeGrafter"/>
</dbReference>
<dbReference type="HOGENOM" id="CLU_053182_0_0_1"/>
<keyword evidence="2 6" id="KW-0812">Transmembrane</keyword>
<comment type="subcellular location">
    <subcellularLocation>
        <location evidence="1">Membrane</location>
        <topology evidence="1">Multi-pass membrane protein</topology>
    </subcellularLocation>
</comment>
<dbReference type="EMBL" id="KN834764">
    <property type="protein sequence ID" value="KIK63393.1"/>
    <property type="molecule type" value="Genomic_DNA"/>
</dbReference>
<name>A0A0D0D2F5_9AGAR</name>
<dbReference type="AlphaFoldDB" id="A0A0D0D2F5"/>
<keyword evidence="8" id="KW-1185">Reference proteome</keyword>
<feature type="transmembrane region" description="Helical" evidence="6">
    <location>
        <begin position="166"/>
        <end position="188"/>
    </location>
</feature>
<evidence type="ECO:0000313" key="8">
    <source>
        <dbReference type="Proteomes" id="UP000053593"/>
    </source>
</evidence>
<evidence type="ECO:0000256" key="1">
    <source>
        <dbReference type="ARBA" id="ARBA00004141"/>
    </source>
</evidence>
<feature type="compositionally biased region" description="Basic and acidic residues" evidence="5">
    <location>
        <begin position="328"/>
        <end position="347"/>
    </location>
</feature>
<evidence type="ECO:0000256" key="2">
    <source>
        <dbReference type="ARBA" id="ARBA00022692"/>
    </source>
</evidence>
<proteinExistence type="predicted"/>
<dbReference type="Proteomes" id="UP000053593">
    <property type="component" value="Unassembled WGS sequence"/>
</dbReference>
<feature type="transmembrane region" description="Helical" evidence="6">
    <location>
        <begin position="222"/>
        <end position="245"/>
    </location>
</feature>
<dbReference type="GO" id="GO:0004930">
    <property type="term" value="F:G protein-coupled receptor activity"/>
    <property type="evidence" value="ECO:0007669"/>
    <property type="project" value="TreeGrafter"/>
</dbReference>
<feature type="transmembrane region" description="Helical" evidence="6">
    <location>
        <begin position="12"/>
        <end position="32"/>
    </location>
</feature>
<feature type="transmembrane region" description="Helical" evidence="6">
    <location>
        <begin position="257"/>
        <end position="277"/>
    </location>
</feature>
<dbReference type="PANTHER" id="PTHR23112:SF0">
    <property type="entry name" value="TRANSMEMBRANE PROTEIN 116"/>
    <property type="match status" value="1"/>
</dbReference>
<organism evidence="7 8">
    <name type="scientific">Collybiopsis luxurians FD-317 M1</name>
    <dbReference type="NCBI Taxonomy" id="944289"/>
    <lineage>
        <taxon>Eukaryota</taxon>
        <taxon>Fungi</taxon>
        <taxon>Dikarya</taxon>
        <taxon>Basidiomycota</taxon>
        <taxon>Agaricomycotina</taxon>
        <taxon>Agaricomycetes</taxon>
        <taxon>Agaricomycetidae</taxon>
        <taxon>Agaricales</taxon>
        <taxon>Marasmiineae</taxon>
        <taxon>Omphalotaceae</taxon>
        <taxon>Collybiopsis</taxon>
        <taxon>Collybiopsis luxurians</taxon>
    </lineage>
</organism>
<reference evidence="7 8" key="1">
    <citation type="submission" date="2014-04" db="EMBL/GenBank/DDBJ databases">
        <title>Evolutionary Origins and Diversification of the Mycorrhizal Mutualists.</title>
        <authorList>
            <consortium name="DOE Joint Genome Institute"/>
            <consortium name="Mycorrhizal Genomics Consortium"/>
            <person name="Kohler A."/>
            <person name="Kuo A."/>
            <person name="Nagy L.G."/>
            <person name="Floudas D."/>
            <person name="Copeland A."/>
            <person name="Barry K.W."/>
            <person name="Cichocki N."/>
            <person name="Veneault-Fourrey C."/>
            <person name="LaButti K."/>
            <person name="Lindquist E.A."/>
            <person name="Lipzen A."/>
            <person name="Lundell T."/>
            <person name="Morin E."/>
            <person name="Murat C."/>
            <person name="Riley R."/>
            <person name="Ohm R."/>
            <person name="Sun H."/>
            <person name="Tunlid A."/>
            <person name="Henrissat B."/>
            <person name="Grigoriev I.V."/>
            <person name="Hibbett D.S."/>
            <person name="Martin F."/>
        </authorList>
    </citation>
    <scope>NUCLEOTIDE SEQUENCE [LARGE SCALE GENOMIC DNA]</scope>
    <source>
        <strain evidence="7 8">FD-317 M1</strain>
    </source>
</reference>
<feature type="transmembrane region" description="Helical" evidence="6">
    <location>
        <begin position="44"/>
        <end position="68"/>
    </location>
</feature>
<gene>
    <name evidence="7" type="ORF">GYMLUDRAFT_72083</name>
</gene>
<keyword evidence="4 6" id="KW-0472">Membrane</keyword>
<evidence type="ECO:0000256" key="4">
    <source>
        <dbReference type="ARBA" id="ARBA00023136"/>
    </source>
</evidence>
<evidence type="ECO:0000256" key="5">
    <source>
        <dbReference type="SAM" id="MobiDB-lite"/>
    </source>
</evidence>
<protein>
    <submittedName>
        <fullName evidence="7">Unplaced genomic scaffold GYMLUscaffold_16, whole genome shotgun sequence</fullName>
    </submittedName>
</protein>
<evidence type="ECO:0000256" key="3">
    <source>
        <dbReference type="ARBA" id="ARBA00022989"/>
    </source>
</evidence>